<dbReference type="PANTHER" id="PTHR44229:SF4">
    <property type="entry name" value="15-HYDROXYPROSTAGLANDIN DEHYDROGENASE [NAD(+)]"/>
    <property type="match status" value="1"/>
</dbReference>
<evidence type="ECO:0000256" key="6">
    <source>
        <dbReference type="ARBA" id="ARBA00041812"/>
    </source>
</evidence>
<evidence type="ECO:0000256" key="20">
    <source>
        <dbReference type="ARBA" id="ARBA00049151"/>
    </source>
</evidence>
<dbReference type="EC" id="1.1.1.141" evidence="3"/>
<dbReference type="GO" id="GO:0047034">
    <property type="term" value="F:15-hydroxyicosatetraenoate dehydrogenase activity"/>
    <property type="evidence" value="ECO:0007669"/>
    <property type="project" value="UniProtKB-EC"/>
</dbReference>
<keyword evidence="24" id="KW-1185">Reference proteome</keyword>
<evidence type="ECO:0000256" key="1">
    <source>
        <dbReference type="ARBA" id="ARBA00006484"/>
    </source>
</evidence>
<evidence type="ECO:0000313" key="24">
    <source>
        <dbReference type="Proteomes" id="UP000499080"/>
    </source>
</evidence>
<comment type="catalytic activity">
    <reaction evidence="12">
        <text>15-oxo-(5S,6R)-dihydroxy-(7E,9E,11Z)-eicosatrienoate + NADH + H(+) = (5S,6R,15S)-trihydroxy-(7E,9E,11Z)-eicosatrienoate + NAD(+)</text>
        <dbReference type="Rhea" id="RHEA:41596"/>
        <dbReference type="ChEBI" id="CHEBI:15378"/>
        <dbReference type="ChEBI" id="CHEBI:57540"/>
        <dbReference type="ChEBI" id="CHEBI:57945"/>
        <dbReference type="ChEBI" id="CHEBI:78325"/>
        <dbReference type="ChEBI" id="CHEBI:78329"/>
    </reaction>
    <physiologicalReaction direction="left-to-right" evidence="12">
        <dbReference type="Rhea" id="RHEA:41597"/>
    </physiologicalReaction>
</comment>
<dbReference type="PANTHER" id="PTHR44229">
    <property type="entry name" value="15-HYDROXYPROSTAGLANDIN DEHYDROGENASE [NAD(+)]"/>
    <property type="match status" value="1"/>
</dbReference>
<evidence type="ECO:0000256" key="10">
    <source>
        <dbReference type="ARBA" id="ARBA00047672"/>
    </source>
</evidence>
<evidence type="ECO:0000313" key="23">
    <source>
        <dbReference type="EMBL" id="GBN15174.1"/>
    </source>
</evidence>
<evidence type="ECO:0000256" key="18">
    <source>
        <dbReference type="ARBA" id="ARBA00048739"/>
    </source>
</evidence>
<dbReference type="GO" id="GO:0016404">
    <property type="term" value="F:15-hydroxyprostaglandin dehydrogenase (NAD+) activity"/>
    <property type="evidence" value="ECO:0007669"/>
    <property type="project" value="UniProtKB-EC"/>
</dbReference>
<comment type="catalytic activity">
    <reaction evidence="16">
        <text>lipoxin A4 + NAD(+) = 15-oxo-(5S,6R)-dihydroxy-(7E,9E,11Z,13E)-eicosatetraenoate + NADH + H(+)</text>
        <dbReference type="Rhea" id="RHEA:41572"/>
        <dbReference type="ChEBI" id="CHEBI:15378"/>
        <dbReference type="ChEBI" id="CHEBI:57540"/>
        <dbReference type="ChEBI" id="CHEBI:57945"/>
        <dbReference type="ChEBI" id="CHEBI:67026"/>
        <dbReference type="ChEBI" id="CHEBI:78311"/>
    </reaction>
    <physiologicalReaction direction="left-to-right" evidence="16">
        <dbReference type="Rhea" id="RHEA:41573"/>
    </physiologicalReaction>
</comment>
<dbReference type="GO" id="GO:0005737">
    <property type="term" value="C:cytoplasm"/>
    <property type="evidence" value="ECO:0007669"/>
    <property type="project" value="TreeGrafter"/>
</dbReference>
<dbReference type="InterPro" id="IPR036291">
    <property type="entry name" value="NAD(P)-bd_dom_sf"/>
</dbReference>
<comment type="catalytic activity">
    <reaction evidence="21">
        <text>resolvin E1 + NAD(+) = 18-oxo-resolvin E1 + NADH + H(+)</text>
        <dbReference type="Rhea" id="RHEA:49244"/>
        <dbReference type="ChEBI" id="CHEBI:15378"/>
        <dbReference type="ChEBI" id="CHEBI:57540"/>
        <dbReference type="ChEBI" id="CHEBI:57945"/>
        <dbReference type="ChEBI" id="CHEBI:91000"/>
        <dbReference type="ChEBI" id="CHEBI:91001"/>
    </reaction>
    <physiologicalReaction direction="left-to-right" evidence="21">
        <dbReference type="Rhea" id="RHEA:49245"/>
    </physiologicalReaction>
</comment>
<comment type="catalytic activity">
    <reaction evidence="15">
        <text>resolvin D2 + NAD(+) = 7-oxoresolvin D2 + NADH + H(+)</text>
        <dbReference type="Rhea" id="RHEA:53584"/>
        <dbReference type="ChEBI" id="CHEBI:15378"/>
        <dbReference type="ChEBI" id="CHEBI:57540"/>
        <dbReference type="ChEBI" id="CHEBI:57945"/>
        <dbReference type="ChEBI" id="CHEBI:133367"/>
        <dbReference type="ChEBI" id="CHEBI:137497"/>
    </reaction>
    <physiologicalReaction direction="left-to-right" evidence="15">
        <dbReference type="Rhea" id="RHEA:53585"/>
    </physiologicalReaction>
</comment>
<evidence type="ECO:0000256" key="17">
    <source>
        <dbReference type="ARBA" id="ARBA00048611"/>
    </source>
</evidence>
<proteinExistence type="inferred from homology"/>
<feature type="region of interest" description="Disordered" evidence="22">
    <location>
        <begin position="202"/>
        <end position="257"/>
    </location>
</feature>
<comment type="catalytic activity">
    <reaction evidence="11">
        <text>14-hydroxy-(4Z,7Z,10Z,12E,16Z,19Z)-docosahexaenoate + NAD(+) = 14-oxo-(4Z,7Z,10Z,12E,16Z,19Z)-docosahexaenoate + NADH + H(+)</text>
        <dbReference type="Rhea" id="RHEA:48952"/>
        <dbReference type="ChEBI" id="CHEBI:15378"/>
        <dbReference type="ChEBI" id="CHEBI:57540"/>
        <dbReference type="ChEBI" id="CHEBI:57945"/>
        <dbReference type="ChEBI" id="CHEBI:90866"/>
        <dbReference type="ChEBI" id="CHEBI:90867"/>
    </reaction>
    <physiologicalReaction direction="left-to-right" evidence="11">
        <dbReference type="Rhea" id="RHEA:48953"/>
    </physiologicalReaction>
</comment>
<comment type="catalytic activity">
    <reaction evidence="19">
        <text>resolvin D2 + NAD(+) = 16-oxoresolvin D2 + NADH + H(+)</text>
        <dbReference type="Rhea" id="RHEA:53588"/>
        <dbReference type="ChEBI" id="CHEBI:15378"/>
        <dbReference type="ChEBI" id="CHEBI:57540"/>
        <dbReference type="ChEBI" id="CHEBI:57945"/>
        <dbReference type="ChEBI" id="CHEBI:133367"/>
        <dbReference type="ChEBI" id="CHEBI:137498"/>
    </reaction>
    <physiologicalReaction direction="left-to-right" evidence="19">
        <dbReference type="Rhea" id="RHEA:53589"/>
    </physiologicalReaction>
</comment>
<evidence type="ECO:0000256" key="3">
    <source>
        <dbReference type="ARBA" id="ARBA00038968"/>
    </source>
</evidence>
<evidence type="ECO:0000256" key="8">
    <source>
        <dbReference type="ARBA" id="ARBA00045705"/>
    </source>
</evidence>
<dbReference type="AlphaFoldDB" id="A0A4Y2LKW0"/>
<accession>A0A4Y2LKW0</accession>
<dbReference type="SUPFAM" id="SSF51735">
    <property type="entry name" value="NAD(P)-binding Rossmann-fold domains"/>
    <property type="match status" value="1"/>
</dbReference>
<evidence type="ECO:0000256" key="9">
    <source>
        <dbReference type="ARBA" id="ARBA00047325"/>
    </source>
</evidence>
<dbReference type="EMBL" id="BGPR01005993">
    <property type="protein sequence ID" value="GBN15174.1"/>
    <property type="molecule type" value="Genomic_DNA"/>
</dbReference>
<evidence type="ECO:0000256" key="14">
    <source>
        <dbReference type="ARBA" id="ARBA00048170"/>
    </source>
</evidence>
<evidence type="ECO:0000256" key="2">
    <source>
        <dbReference type="ARBA" id="ARBA00023002"/>
    </source>
</evidence>
<name>A0A4Y2LKW0_ARAVE</name>
<evidence type="ECO:0000256" key="15">
    <source>
        <dbReference type="ARBA" id="ARBA00048393"/>
    </source>
</evidence>
<comment type="catalytic activity">
    <reaction evidence="9">
        <text>prostaglandin E1 + NAD(+) = 15-oxoprostaglandin E1 + NADH + H(+)</text>
        <dbReference type="Rhea" id="RHEA:16477"/>
        <dbReference type="ChEBI" id="CHEBI:15378"/>
        <dbReference type="ChEBI" id="CHEBI:57397"/>
        <dbReference type="ChEBI" id="CHEBI:57401"/>
        <dbReference type="ChEBI" id="CHEBI:57540"/>
        <dbReference type="ChEBI" id="CHEBI:57945"/>
    </reaction>
    <physiologicalReaction direction="left-to-right" evidence="9">
        <dbReference type="Rhea" id="RHEA:16478"/>
    </physiologicalReaction>
</comment>
<evidence type="ECO:0000256" key="7">
    <source>
        <dbReference type="ARBA" id="ARBA00042026"/>
    </source>
</evidence>
<gene>
    <name evidence="23" type="ORF">AVEN_73627_1</name>
</gene>
<sequence>MQPSVLIGSRAKINHALKPSKPIQATYCAFPSNIPTCGKAALNFSQRKGIIEVLTVVNQKTPCENAPRSKVCVADIQELKAEEFAREQQKIFGKGDVIAIHCDVSKESDYSKLFEQTLKYFKRVDVLVNNAGVLLEHDPRKCLEVNLLGPLFGCHAALKYMGKSKGGNGGVVINTASLAGDWQNCKTTAQFSRRNFWLETRNRPCNKPPSTANHNSSGQSGECQTGKMKIRGGPHLTSNQESRLNRATGKGKKSCFS</sequence>
<reference evidence="23 24" key="1">
    <citation type="journal article" date="2019" name="Sci. Rep.">
        <title>Orb-weaving spider Araneus ventricosus genome elucidates the spidroin gene catalogue.</title>
        <authorList>
            <person name="Kono N."/>
            <person name="Nakamura H."/>
            <person name="Ohtoshi R."/>
            <person name="Moran D.A.P."/>
            <person name="Shinohara A."/>
            <person name="Yoshida Y."/>
            <person name="Fujiwara M."/>
            <person name="Mori M."/>
            <person name="Tomita M."/>
            <person name="Arakawa K."/>
        </authorList>
    </citation>
    <scope>NUCLEOTIDE SEQUENCE [LARGE SCALE GENOMIC DNA]</scope>
</reference>
<organism evidence="23 24">
    <name type="scientific">Araneus ventricosus</name>
    <name type="common">Orbweaver spider</name>
    <name type="synonym">Epeira ventricosa</name>
    <dbReference type="NCBI Taxonomy" id="182803"/>
    <lineage>
        <taxon>Eukaryota</taxon>
        <taxon>Metazoa</taxon>
        <taxon>Ecdysozoa</taxon>
        <taxon>Arthropoda</taxon>
        <taxon>Chelicerata</taxon>
        <taxon>Arachnida</taxon>
        <taxon>Araneae</taxon>
        <taxon>Araneomorphae</taxon>
        <taxon>Entelegynae</taxon>
        <taxon>Araneoidea</taxon>
        <taxon>Araneidae</taxon>
        <taxon>Araneus</taxon>
    </lineage>
</organism>
<evidence type="ECO:0000256" key="19">
    <source>
        <dbReference type="ARBA" id="ARBA00048921"/>
    </source>
</evidence>
<evidence type="ECO:0000256" key="13">
    <source>
        <dbReference type="ARBA" id="ARBA00048144"/>
    </source>
</evidence>
<comment type="catalytic activity">
    <reaction evidence="10">
        <text>resolvin D1 + NAD(+) = 8-oxoresolvin D1 + NADH + H(+)</text>
        <dbReference type="Rhea" id="RHEA:50124"/>
        <dbReference type="ChEBI" id="CHEBI:15378"/>
        <dbReference type="ChEBI" id="CHEBI:57540"/>
        <dbReference type="ChEBI" id="CHEBI:57945"/>
        <dbReference type="ChEBI" id="CHEBI:132079"/>
        <dbReference type="ChEBI" id="CHEBI:132080"/>
    </reaction>
    <physiologicalReaction direction="left-to-right" evidence="10">
        <dbReference type="Rhea" id="RHEA:50125"/>
    </physiologicalReaction>
</comment>
<evidence type="ECO:0000256" key="16">
    <source>
        <dbReference type="ARBA" id="ARBA00048535"/>
    </source>
</evidence>
<comment type="caution">
    <text evidence="23">The sequence shown here is derived from an EMBL/GenBank/DDBJ whole genome shotgun (WGS) entry which is preliminary data.</text>
</comment>
<dbReference type="EC" id="1.1.1.232" evidence="4"/>
<evidence type="ECO:0000256" key="21">
    <source>
        <dbReference type="ARBA" id="ARBA00049188"/>
    </source>
</evidence>
<dbReference type="PRINTS" id="PR00081">
    <property type="entry name" value="GDHRDH"/>
</dbReference>
<evidence type="ECO:0000256" key="4">
    <source>
        <dbReference type="ARBA" id="ARBA00039060"/>
    </source>
</evidence>
<comment type="similarity">
    <text evidence="1">Belongs to the short-chain dehydrogenases/reductases (SDR) family.</text>
</comment>
<comment type="catalytic activity">
    <reaction evidence="14">
        <text>resolvin D1 + NAD(+) = 17-oxoresolvin D1 + NADH + H(+)</text>
        <dbReference type="Rhea" id="RHEA:50128"/>
        <dbReference type="ChEBI" id="CHEBI:15378"/>
        <dbReference type="ChEBI" id="CHEBI:57540"/>
        <dbReference type="ChEBI" id="CHEBI:57945"/>
        <dbReference type="ChEBI" id="CHEBI:132079"/>
        <dbReference type="ChEBI" id="CHEBI:132081"/>
    </reaction>
    <physiologicalReaction direction="left-to-right" evidence="14">
        <dbReference type="Rhea" id="RHEA:50129"/>
    </physiologicalReaction>
</comment>
<feature type="compositionally biased region" description="Polar residues" evidence="22">
    <location>
        <begin position="208"/>
        <end position="223"/>
    </location>
</feature>
<evidence type="ECO:0000256" key="11">
    <source>
        <dbReference type="ARBA" id="ARBA00048008"/>
    </source>
</evidence>
<evidence type="ECO:0000256" key="12">
    <source>
        <dbReference type="ARBA" id="ARBA00048140"/>
    </source>
</evidence>
<dbReference type="Pfam" id="PF00106">
    <property type="entry name" value="adh_short"/>
    <property type="match status" value="1"/>
</dbReference>
<dbReference type="InterPro" id="IPR002347">
    <property type="entry name" value="SDR_fam"/>
</dbReference>
<comment type="catalytic activity">
    <reaction evidence="13">
        <text>(11R)-hydroxy-(5Z,8Z,12E,14Z)-eicosatetraenoate + NAD(+) = 11-oxo-(5Z,8Z,12E,14Z)-eicosatetraenoate + NADH + H(+)</text>
        <dbReference type="Rhea" id="RHEA:48640"/>
        <dbReference type="ChEBI" id="CHEBI:15378"/>
        <dbReference type="ChEBI" id="CHEBI:57540"/>
        <dbReference type="ChEBI" id="CHEBI:57945"/>
        <dbReference type="ChEBI" id="CHEBI:78836"/>
        <dbReference type="ChEBI" id="CHEBI:90697"/>
    </reaction>
    <physiologicalReaction direction="left-to-right" evidence="13">
        <dbReference type="Rhea" id="RHEA:48641"/>
    </physiologicalReaction>
</comment>
<comment type="catalytic activity">
    <reaction evidence="18">
        <text>prostaglandin E2 + NAD(+) = 15-oxoprostaglandin E2 + NADH + H(+)</text>
        <dbReference type="Rhea" id="RHEA:11876"/>
        <dbReference type="ChEBI" id="CHEBI:15378"/>
        <dbReference type="ChEBI" id="CHEBI:57400"/>
        <dbReference type="ChEBI" id="CHEBI:57540"/>
        <dbReference type="ChEBI" id="CHEBI:57945"/>
        <dbReference type="ChEBI" id="CHEBI:606564"/>
        <dbReference type="EC" id="1.1.1.141"/>
    </reaction>
    <physiologicalReaction direction="left-to-right" evidence="18">
        <dbReference type="Rhea" id="RHEA:11877"/>
    </physiologicalReaction>
</comment>
<dbReference type="Proteomes" id="UP000499080">
    <property type="component" value="Unassembled WGS sequence"/>
</dbReference>
<comment type="catalytic activity">
    <reaction evidence="20">
        <text>(15S)-hydroxy-(5Z,8Z,11Z,13E)-eicosatetraenoate + NAD(+) = 15-oxo-(5Z,8Z,11Z,13E)-eicosatetraenoate + NADH + H(+)</text>
        <dbReference type="Rhea" id="RHEA:23260"/>
        <dbReference type="ChEBI" id="CHEBI:15378"/>
        <dbReference type="ChEBI" id="CHEBI:57409"/>
        <dbReference type="ChEBI" id="CHEBI:57410"/>
        <dbReference type="ChEBI" id="CHEBI:57540"/>
        <dbReference type="ChEBI" id="CHEBI:57945"/>
        <dbReference type="EC" id="1.1.1.232"/>
    </reaction>
    <physiologicalReaction direction="left-to-right" evidence="20">
        <dbReference type="Rhea" id="RHEA:23261"/>
    </physiologicalReaction>
</comment>
<keyword evidence="2" id="KW-0560">Oxidoreductase</keyword>
<dbReference type="Gene3D" id="3.40.50.720">
    <property type="entry name" value="NAD(P)-binding Rossmann-like Domain"/>
    <property type="match status" value="1"/>
</dbReference>
<comment type="function">
    <text evidence="8">Catalyzes the NAD-dependent dehydrogenation (oxidation) of a broad array of hydroxylated polyunsaturated fatty acids (mainly eicosanoids and docosanoids, including prostaglandins, lipoxins and resolvins), yielding their corresponding keto (oxo) metabolites. Decreases the levels of the pro-proliferative prostaglandins such as prostaglandin E2 (whose activity is increased in cancer because of an increase in the expression of cyclooxygenase 2) and generates oxo-fatty acid products that can profoundly influence cell function by abrogating pro-inflammatory cytokine expression. Converts resolvins E1, D1 and D2 to their oxo products, which represents a mode of resolvin inactivation. Resolvin E1 plays important roles during the resolution phase of acute inflammation, while resolvins D1 and D2 have a unique role in obesity-induced adipose inflammation.</text>
</comment>
<evidence type="ECO:0000256" key="22">
    <source>
        <dbReference type="SAM" id="MobiDB-lite"/>
    </source>
</evidence>
<comment type="catalytic activity">
    <reaction evidence="17">
        <text>prostaglandin A1 + NAD(+) = 15-oxo-prostaglandin A1 + NADH + H(+)</text>
        <dbReference type="Rhea" id="RHEA:41263"/>
        <dbReference type="ChEBI" id="CHEBI:15378"/>
        <dbReference type="ChEBI" id="CHEBI:57398"/>
        <dbReference type="ChEBI" id="CHEBI:57540"/>
        <dbReference type="ChEBI" id="CHEBI:57945"/>
        <dbReference type="ChEBI" id="CHEBI:85072"/>
    </reaction>
    <physiologicalReaction direction="left-to-right" evidence="17">
        <dbReference type="Rhea" id="RHEA:41264"/>
    </physiologicalReaction>
</comment>
<protein>
    <recommendedName>
        <fullName evidence="5">15-hydroxyprostaglandin dehydrogenase [NAD(+)]</fullName>
        <ecNumber evidence="3">1.1.1.141</ecNumber>
        <ecNumber evidence="4">1.1.1.232</ecNumber>
    </recommendedName>
    <alternativeName>
        <fullName evidence="7">Eicosanoid/docosanoid dehydrogenase [NAD(+)]</fullName>
    </alternativeName>
    <alternativeName>
        <fullName evidence="6">Prostaglandin dehydrogenase 1</fullName>
    </alternativeName>
</protein>
<evidence type="ECO:0000256" key="5">
    <source>
        <dbReference type="ARBA" id="ARBA00040276"/>
    </source>
</evidence>